<dbReference type="InterPro" id="IPR050300">
    <property type="entry name" value="GDXG_lipolytic_enzyme"/>
</dbReference>
<dbReference type="FunCoup" id="A0A7X0MU42">
    <property type="interactions" value="372"/>
</dbReference>
<dbReference type="AlphaFoldDB" id="A0A7X0MU42"/>
<protein>
    <submittedName>
        <fullName evidence="3">Acetyl esterase</fullName>
        <ecNumber evidence="3">3.1.1.-</ecNumber>
    </submittedName>
</protein>
<gene>
    <name evidence="3" type="ORF">HNR48_000509</name>
</gene>
<name>A0A7X0MU42_9GAMM</name>
<dbReference type="PANTHER" id="PTHR48081:SF8">
    <property type="entry name" value="ALPHA_BETA HYDROLASE FOLD-3 DOMAIN-CONTAINING PROTEIN-RELATED"/>
    <property type="match status" value="1"/>
</dbReference>
<evidence type="ECO:0000259" key="2">
    <source>
        <dbReference type="Pfam" id="PF07859"/>
    </source>
</evidence>
<sequence length="381" mass="41867">MRALKLTAIMAVVVVVTLGIVANNDTVQQKLYVWHLGLPNGLFENLLDNPTIEGEGQSLHPKLQYLLELHGDPEEEPFEYYLENPEAMAYLRKMVDIYWPLRAKSTAAMAKVEDRLVPDGDNGEMRLRIYTPDSAVNQSEPVPIMVYFHGGAFLMGSIEALDPAARLIANRLGAVVVSVNYRLAPEHPFPAAHKDAAAAYQWVREHAEELGGSPGKLLVGGDSAGGNLALSVSHQQIIDGQSKPLLQLLFYPSTDVSMDYPSYDLYKNGFGLDEDVIEAALAAYVADASLEEQQGANPIDYHTLNAMPPTVVATAGFDPIRDQGSQLADKLNGYGVKVTHLHYPSLIHNFLEYTGVVDDAERATEESIDQIRQWLNTLPNS</sequence>
<organism evidence="3 4">
    <name type="scientific">Pseudoteredinibacter isoporae</name>
    <dbReference type="NCBI Taxonomy" id="570281"/>
    <lineage>
        <taxon>Bacteria</taxon>
        <taxon>Pseudomonadati</taxon>
        <taxon>Pseudomonadota</taxon>
        <taxon>Gammaproteobacteria</taxon>
        <taxon>Cellvibrionales</taxon>
        <taxon>Cellvibrionaceae</taxon>
        <taxon>Pseudoteredinibacter</taxon>
    </lineage>
</organism>
<feature type="domain" description="Alpha/beta hydrolase fold-3" evidence="2">
    <location>
        <begin position="145"/>
        <end position="351"/>
    </location>
</feature>
<keyword evidence="1 3" id="KW-0378">Hydrolase</keyword>
<dbReference type="EC" id="3.1.1.-" evidence="3"/>
<dbReference type="Pfam" id="PF07859">
    <property type="entry name" value="Abhydrolase_3"/>
    <property type="match status" value="1"/>
</dbReference>
<comment type="caution">
    <text evidence="3">The sequence shown here is derived from an EMBL/GenBank/DDBJ whole genome shotgun (WGS) entry which is preliminary data.</text>
</comment>
<keyword evidence="4" id="KW-1185">Reference proteome</keyword>
<reference evidence="3 4" key="1">
    <citation type="submission" date="2020-08" db="EMBL/GenBank/DDBJ databases">
        <title>Genomic Encyclopedia of Type Strains, Phase IV (KMG-IV): sequencing the most valuable type-strain genomes for metagenomic binning, comparative biology and taxonomic classification.</title>
        <authorList>
            <person name="Goeker M."/>
        </authorList>
    </citation>
    <scope>NUCLEOTIDE SEQUENCE [LARGE SCALE GENOMIC DNA]</scope>
    <source>
        <strain evidence="3 4">DSM 22368</strain>
    </source>
</reference>
<dbReference type="Proteomes" id="UP000528457">
    <property type="component" value="Unassembled WGS sequence"/>
</dbReference>
<dbReference type="InParanoid" id="A0A7X0MU42"/>
<dbReference type="InterPro" id="IPR029058">
    <property type="entry name" value="AB_hydrolase_fold"/>
</dbReference>
<dbReference type="PANTHER" id="PTHR48081">
    <property type="entry name" value="AB HYDROLASE SUPERFAMILY PROTEIN C4A8.06C"/>
    <property type="match status" value="1"/>
</dbReference>
<dbReference type="InterPro" id="IPR013094">
    <property type="entry name" value="AB_hydrolase_3"/>
</dbReference>
<evidence type="ECO:0000313" key="3">
    <source>
        <dbReference type="EMBL" id="MBB6520231.1"/>
    </source>
</evidence>
<accession>A0A7X0MU42</accession>
<dbReference type="SUPFAM" id="SSF53474">
    <property type="entry name" value="alpha/beta-Hydrolases"/>
    <property type="match status" value="1"/>
</dbReference>
<dbReference type="RefSeq" id="WP_166851841.1">
    <property type="nucleotide sequence ID" value="NZ_JAAONY010000001.1"/>
</dbReference>
<evidence type="ECO:0000313" key="4">
    <source>
        <dbReference type="Proteomes" id="UP000528457"/>
    </source>
</evidence>
<dbReference type="Gene3D" id="3.40.50.1820">
    <property type="entry name" value="alpha/beta hydrolase"/>
    <property type="match status" value="1"/>
</dbReference>
<proteinExistence type="predicted"/>
<evidence type="ECO:0000256" key="1">
    <source>
        <dbReference type="ARBA" id="ARBA00022801"/>
    </source>
</evidence>
<dbReference type="GO" id="GO:0016787">
    <property type="term" value="F:hydrolase activity"/>
    <property type="evidence" value="ECO:0007669"/>
    <property type="project" value="UniProtKB-KW"/>
</dbReference>
<dbReference type="EMBL" id="JACHHT010000001">
    <property type="protein sequence ID" value="MBB6520231.1"/>
    <property type="molecule type" value="Genomic_DNA"/>
</dbReference>